<feature type="domain" description="U-box" evidence="8">
    <location>
        <begin position="292"/>
        <end position="366"/>
    </location>
</feature>
<evidence type="ECO:0000256" key="4">
    <source>
        <dbReference type="ARBA" id="ARBA00022679"/>
    </source>
</evidence>
<dbReference type="Gene3D" id="3.30.40.10">
    <property type="entry name" value="Zinc/RING finger domain, C3HC4 (zinc finger)"/>
    <property type="match status" value="1"/>
</dbReference>
<organism evidence="9 10">
    <name type="scientific">Trapa natans</name>
    <name type="common">Water chestnut</name>
    <dbReference type="NCBI Taxonomy" id="22666"/>
    <lineage>
        <taxon>Eukaryota</taxon>
        <taxon>Viridiplantae</taxon>
        <taxon>Streptophyta</taxon>
        <taxon>Embryophyta</taxon>
        <taxon>Tracheophyta</taxon>
        <taxon>Spermatophyta</taxon>
        <taxon>Magnoliopsida</taxon>
        <taxon>eudicotyledons</taxon>
        <taxon>Gunneridae</taxon>
        <taxon>Pentapetalae</taxon>
        <taxon>rosids</taxon>
        <taxon>malvids</taxon>
        <taxon>Myrtales</taxon>
        <taxon>Lythraceae</taxon>
        <taxon>Trapa</taxon>
    </lineage>
</organism>
<dbReference type="Pfam" id="PF25368">
    <property type="entry name" value="PUB10_N"/>
    <property type="match status" value="1"/>
</dbReference>
<dbReference type="SUPFAM" id="SSF57850">
    <property type="entry name" value="RING/U-box"/>
    <property type="match status" value="1"/>
</dbReference>
<evidence type="ECO:0000256" key="1">
    <source>
        <dbReference type="ARBA" id="ARBA00000900"/>
    </source>
</evidence>
<dbReference type="PANTHER" id="PTHR23315">
    <property type="entry name" value="U BOX DOMAIN-CONTAINING"/>
    <property type="match status" value="1"/>
</dbReference>
<keyword evidence="10" id="KW-1185">Reference proteome</keyword>
<dbReference type="AlphaFoldDB" id="A0AAN7KPL7"/>
<dbReference type="InterPro" id="IPR013083">
    <property type="entry name" value="Znf_RING/FYVE/PHD"/>
</dbReference>
<dbReference type="InterPro" id="IPR011989">
    <property type="entry name" value="ARM-like"/>
</dbReference>
<dbReference type="EMBL" id="JAXQNO010000022">
    <property type="protein sequence ID" value="KAK4767335.1"/>
    <property type="molecule type" value="Genomic_DNA"/>
</dbReference>
<dbReference type="FunFam" id="3.30.40.10:FF:000455">
    <property type="entry name" value="RING-type E3 ubiquitin transferase"/>
    <property type="match status" value="1"/>
</dbReference>
<comment type="pathway">
    <text evidence="2">Protein modification; protein ubiquitination.</text>
</comment>
<feature type="repeat" description="ARM" evidence="7">
    <location>
        <begin position="437"/>
        <end position="479"/>
    </location>
</feature>
<dbReference type="InterPro" id="IPR016024">
    <property type="entry name" value="ARM-type_fold"/>
</dbReference>
<dbReference type="Proteomes" id="UP001346149">
    <property type="component" value="Unassembled WGS sequence"/>
</dbReference>
<dbReference type="PROSITE" id="PS51698">
    <property type="entry name" value="U_BOX"/>
    <property type="match status" value="1"/>
</dbReference>
<dbReference type="PROSITE" id="PS50176">
    <property type="entry name" value="ARM_REPEAT"/>
    <property type="match status" value="1"/>
</dbReference>
<sequence length="722" mass="79338">MASAAIFSSLRRRRSPSLEVLLAPADLSDVALVQSLASISVELVSCFSGKSFFLQRKNSRSLIRRIGVFVVLLEFLRDSGRNLPPTAVLCFKELYLVLYRSMILLDYCTQSGKLWLLLQNRSISGHFQDLNQEIYTLLDVLPVKDLKLNEDIKEQIELLQRQARRDCLFVDKHDEAMRVQLFSFLLEFDKGRVPSRTQLKIFFMEKLKIRDAKSCRAEIEYLEEQVAKHEGDDLEPPVSMLNGFIALTRYCRFLLYRVESEQDEFEDAISKKLRKKNKKDLITPEIAGTFAAIPKDFCCPISLDLMKDPVITSTGQTFDRCSILRWVQEGHVTCPKTGQMLAHTKLVPNRVLRNLINQWCTAHGIAYEPPEAIDSSTEFLPAASPSKAVIEVNKATSALLVQDLRDGSQSAKSVAAREIRFLAKIGKENRALIAEAGAIPYLIELLSSNNPVSQENSVTAMLNLSIYDKNKSRIMEEGGCLKSIVEVLRFWHTAEARENAAATLFSLSAVHDYKKRIAGEEGTVEAISGLLRNGTSRGKKDAVMVLFNLSTHAENCAVMVESGAVATLVCALGDEGVAEEAAGALALIARQPLGASAVLGEESVVGDLIGMMRSGTPRGKENAVSALLELCRSGGTAAMERILRAPALVGLLQTLLFTGTKRARRKAASLARVFRRSENGSLHLRGLGQGYVFAAANSSVNMSSGFAGDVSMPVSISVPASS</sequence>
<dbReference type="EC" id="2.3.2.27" evidence="3"/>
<dbReference type="CDD" id="cd16664">
    <property type="entry name" value="RING-Ubox_PUB"/>
    <property type="match status" value="1"/>
</dbReference>
<reference evidence="9 10" key="1">
    <citation type="journal article" date="2023" name="Hortic Res">
        <title>Pangenome of water caltrop reveals structural variations and asymmetric subgenome divergence after allopolyploidization.</title>
        <authorList>
            <person name="Zhang X."/>
            <person name="Chen Y."/>
            <person name="Wang L."/>
            <person name="Yuan Y."/>
            <person name="Fang M."/>
            <person name="Shi L."/>
            <person name="Lu R."/>
            <person name="Comes H.P."/>
            <person name="Ma Y."/>
            <person name="Chen Y."/>
            <person name="Huang G."/>
            <person name="Zhou Y."/>
            <person name="Zheng Z."/>
            <person name="Qiu Y."/>
        </authorList>
    </citation>
    <scope>NUCLEOTIDE SEQUENCE [LARGE SCALE GENOMIC DNA]</scope>
    <source>
        <strain evidence="9">F231</strain>
    </source>
</reference>
<dbReference type="InterPro" id="IPR058678">
    <property type="entry name" value="ARM_PUB"/>
</dbReference>
<dbReference type="GO" id="GO:0016567">
    <property type="term" value="P:protein ubiquitination"/>
    <property type="evidence" value="ECO:0007669"/>
    <property type="project" value="InterPro"/>
</dbReference>
<dbReference type="InterPro" id="IPR057623">
    <property type="entry name" value="PUB12-19-like_N"/>
</dbReference>
<keyword evidence="6" id="KW-0833">Ubl conjugation pathway</keyword>
<evidence type="ECO:0000256" key="3">
    <source>
        <dbReference type="ARBA" id="ARBA00012483"/>
    </source>
</evidence>
<accession>A0AAN7KPL7</accession>
<gene>
    <name evidence="9" type="ORF">SAY86_015085</name>
</gene>
<protein>
    <recommendedName>
        <fullName evidence="3">RING-type E3 ubiquitin transferase</fullName>
        <ecNumber evidence="3">2.3.2.27</ecNumber>
    </recommendedName>
</protein>
<evidence type="ECO:0000256" key="7">
    <source>
        <dbReference type="PROSITE-ProRule" id="PRU00259"/>
    </source>
</evidence>
<dbReference type="InterPro" id="IPR003613">
    <property type="entry name" value="Ubox_domain"/>
</dbReference>
<dbReference type="Pfam" id="PF04564">
    <property type="entry name" value="U-box"/>
    <property type="match status" value="1"/>
</dbReference>
<dbReference type="InterPro" id="IPR000225">
    <property type="entry name" value="Armadillo"/>
</dbReference>
<dbReference type="Gene3D" id="1.25.10.10">
    <property type="entry name" value="Leucine-rich Repeat Variant"/>
    <property type="match status" value="1"/>
</dbReference>
<evidence type="ECO:0000313" key="9">
    <source>
        <dbReference type="EMBL" id="KAK4767335.1"/>
    </source>
</evidence>
<evidence type="ECO:0000256" key="6">
    <source>
        <dbReference type="ARBA" id="ARBA00022786"/>
    </source>
</evidence>
<evidence type="ECO:0000256" key="5">
    <source>
        <dbReference type="ARBA" id="ARBA00022737"/>
    </source>
</evidence>
<dbReference type="SMART" id="SM00185">
    <property type="entry name" value="ARM"/>
    <property type="match status" value="4"/>
</dbReference>
<dbReference type="SMART" id="SM00504">
    <property type="entry name" value="Ubox"/>
    <property type="match status" value="1"/>
</dbReference>
<evidence type="ECO:0000313" key="10">
    <source>
        <dbReference type="Proteomes" id="UP001346149"/>
    </source>
</evidence>
<name>A0AAN7KPL7_TRANT</name>
<dbReference type="FunFam" id="1.25.10.10:FF:000491">
    <property type="entry name" value="RING-type E3 ubiquitin transferase"/>
    <property type="match status" value="1"/>
</dbReference>
<dbReference type="Pfam" id="PF25598">
    <property type="entry name" value="ARM_PUB"/>
    <property type="match status" value="1"/>
</dbReference>
<evidence type="ECO:0000259" key="8">
    <source>
        <dbReference type="PROSITE" id="PS51698"/>
    </source>
</evidence>
<dbReference type="SUPFAM" id="SSF48371">
    <property type="entry name" value="ARM repeat"/>
    <property type="match status" value="1"/>
</dbReference>
<comment type="caution">
    <text evidence="9">The sequence shown here is derived from an EMBL/GenBank/DDBJ whole genome shotgun (WGS) entry which is preliminary data.</text>
</comment>
<keyword evidence="4" id="KW-0808">Transferase</keyword>
<evidence type="ECO:0000256" key="2">
    <source>
        <dbReference type="ARBA" id="ARBA00004906"/>
    </source>
</evidence>
<keyword evidence="5" id="KW-0677">Repeat</keyword>
<dbReference type="InterPro" id="IPR045210">
    <property type="entry name" value="RING-Ubox_PUB"/>
</dbReference>
<dbReference type="GO" id="GO:0061630">
    <property type="term" value="F:ubiquitin protein ligase activity"/>
    <property type="evidence" value="ECO:0007669"/>
    <property type="project" value="UniProtKB-EC"/>
</dbReference>
<dbReference type="PANTHER" id="PTHR23315:SF266">
    <property type="entry name" value="U-BOX DOMAIN-CONTAINING PROTEIN 17"/>
    <property type="match status" value="1"/>
</dbReference>
<proteinExistence type="predicted"/>
<comment type="catalytic activity">
    <reaction evidence="1">
        <text>S-ubiquitinyl-[E2 ubiquitin-conjugating enzyme]-L-cysteine + [acceptor protein]-L-lysine = [E2 ubiquitin-conjugating enzyme]-L-cysteine + N(6)-ubiquitinyl-[acceptor protein]-L-lysine.</text>
        <dbReference type="EC" id="2.3.2.27"/>
    </reaction>
</comment>